<gene>
    <name evidence="2" type="ORF">ARB_06426</name>
</gene>
<dbReference type="KEGG" id="abe:ARB_06426"/>
<feature type="transmembrane region" description="Helical" evidence="1">
    <location>
        <begin position="100"/>
        <end position="122"/>
    </location>
</feature>
<keyword evidence="1" id="KW-0472">Membrane</keyword>
<organism evidence="2 3">
    <name type="scientific">Arthroderma benhamiae (strain ATCC MYA-4681 / CBS 112371)</name>
    <name type="common">Trichophyton mentagrophytes</name>
    <dbReference type="NCBI Taxonomy" id="663331"/>
    <lineage>
        <taxon>Eukaryota</taxon>
        <taxon>Fungi</taxon>
        <taxon>Dikarya</taxon>
        <taxon>Ascomycota</taxon>
        <taxon>Pezizomycotina</taxon>
        <taxon>Eurotiomycetes</taxon>
        <taxon>Eurotiomycetidae</taxon>
        <taxon>Onygenales</taxon>
        <taxon>Arthrodermataceae</taxon>
        <taxon>Trichophyton</taxon>
    </lineage>
</organism>
<dbReference type="Proteomes" id="UP000008866">
    <property type="component" value="Unassembled WGS sequence"/>
</dbReference>
<keyword evidence="1" id="KW-1133">Transmembrane helix</keyword>
<protein>
    <submittedName>
        <fullName evidence="2">Uncharacterized protein</fullName>
    </submittedName>
</protein>
<evidence type="ECO:0000256" key="1">
    <source>
        <dbReference type="SAM" id="Phobius"/>
    </source>
</evidence>
<dbReference type="HOGENOM" id="CLU_022195_1_0_1"/>
<comment type="caution">
    <text evidence="2">The sequence shown here is derived from an EMBL/GenBank/DDBJ whole genome shotgun (WGS) entry which is preliminary data.</text>
</comment>
<dbReference type="eggNOG" id="KOG0158">
    <property type="taxonomic scope" value="Eukaryota"/>
</dbReference>
<accession>D4AQB9</accession>
<keyword evidence="1" id="KW-0812">Transmembrane</keyword>
<dbReference type="AlphaFoldDB" id="D4AQB9"/>
<evidence type="ECO:0000313" key="2">
    <source>
        <dbReference type="EMBL" id="EFE34663.1"/>
    </source>
</evidence>
<name>D4AQB9_ARTBC</name>
<sequence length="208" mass="23335">MVGLPVCQDEDYLEQSRLYANAVLVDACLINCLPPGMRPMAGPLISVRAKYYERKLLKILIPLWKTDFQYRHVKESQRDGQWLIEISENYGSEQLTAKRVAGHILALISMFVFAIGWVLSVFDEIVGTLIAKCQNVSAQYRGMSSKEAIDKLYCLEPAVRESMRLNDVMVHLVTLDIISGQPINIGEGIQISAESGLRTVFFRPDGSP</sequence>
<proteinExistence type="predicted"/>
<evidence type="ECO:0000313" key="3">
    <source>
        <dbReference type="Proteomes" id="UP000008866"/>
    </source>
</evidence>
<reference evidence="3" key="1">
    <citation type="journal article" date="2011" name="Genome Biol.">
        <title>Comparative and functional genomics provide insights into the pathogenicity of dermatophytic fungi.</title>
        <authorList>
            <person name="Burmester A."/>
            <person name="Shelest E."/>
            <person name="Gloeckner G."/>
            <person name="Heddergott C."/>
            <person name="Schindler S."/>
            <person name="Staib P."/>
            <person name="Heidel A."/>
            <person name="Felder M."/>
            <person name="Petzold A."/>
            <person name="Szafranski K."/>
            <person name="Feuermann M."/>
            <person name="Pedruzzi I."/>
            <person name="Priebe S."/>
            <person name="Groth M."/>
            <person name="Winkler R."/>
            <person name="Li W."/>
            <person name="Kniemeyer O."/>
            <person name="Schroeckh V."/>
            <person name="Hertweck C."/>
            <person name="Hube B."/>
            <person name="White T.C."/>
            <person name="Platzer M."/>
            <person name="Guthke R."/>
            <person name="Heitman J."/>
            <person name="Woestemeyer J."/>
            <person name="Zipfel P.F."/>
            <person name="Monod M."/>
            <person name="Brakhage A.A."/>
        </authorList>
    </citation>
    <scope>NUCLEOTIDE SEQUENCE [LARGE SCALE GENOMIC DNA]</scope>
    <source>
        <strain evidence="3">ATCC MYA-4681 / CBS 112371</strain>
    </source>
</reference>
<keyword evidence="3" id="KW-1185">Reference proteome</keyword>
<dbReference type="GeneID" id="9521027"/>
<dbReference type="EMBL" id="ABSU01000005">
    <property type="protein sequence ID" value="EFE34663.1"/>
    <property type="molecule type" value="Genomic_DNA"/>
</dbReference>
<dbReference type="RefSeq" id="XP_003015303.1">
    <property type="nucleotide sequence ID" value="XM_003015257.1"/>
</dbReference>